<dbReference type="SMART" id="SM00089">
    <property type="entry name" value="PKD"/>
    <property type="match status" value="2"/>
</dbReference>
<dbReference type="SUPFAM" id="SSF50965">
    <property type="entry name" value="Galactose oxidase, central domain"/>
    <property type="match status" value="1"/>
</dbReference>
<reference evidence="2 3" key="1">
    <citation type="submission" date="2022-11" db="EMBL/GenBank/DDBJ databases">
        <title>Minimal conservation of predation-associated metabolite biosynthetic gene clusters underscores biosynthetic potential of Myxococcota including descriptions for ten novel species: Archangium lansinium sp. nov., Myxococcus landrumus sp. nov., Nannocystis bai.</title>
        <authorList>
            <person name="Ahearne A."/>
            <person name="Stevens C."/>
            <person name="Dowd S."/>
        </authorList>
    </citation>
    <scope>NUCLEOTIDE SEQUENCE [LARGE SCALE GENOMIC DNA]</scope>
    <source>
        <strain evidence="2 3">NCWAL01</strain>
    </source>
</reference>
<comment type="caution">
    <text evidence="2">The sequence shown here is derived from an EMBL/GenBank/DDBJ whole genome shotgun (WGS) entry which is preliminary data.</text>
</comment>
<dbReference type="Pfam" id="PF17963">
    <property type="entry name" value="Big_9"/>
    <property type="match status" value="2"/>
</dbReference>
<dbReference type="Gene3D" id="2.120.10.80">
    <property type="entry name" value="Kelch-type beta propeller"/>
    <property type="match status" value="2"/>
</dbReference>
<dbReference type="InterPro" id="IPR013783">
    <property type="entry name" value="Ig-like_fold"/>
</dbReference>
<evidence type="ECO:0000259" key="1">
    <source>
        <dbReference type="SMART" id="SM00089"/>
    </source>
</evidence>
<dbReference type="EMBL" id="JAQNDM010000002">
    <property type="protein sequence ID" value="MDC0713764.1"/>
    <property type="molecule type" value="Genomic_DNA"/>
</dbReference>
<dbReference type="PANTHER" id="PTHR45632:SF26">
    <property type="entry name" value="BTB DOMAIN-CONTAINING PROTEIN"/>
    <property type="match status" value="1"/>
</dbReference>
<feature type="domain" description="PKD/Chitinase" evidence="1">
    <location>
        <begin position="207"/>
        <end position="298"/>
    </location>
</feature>
<dbReference type="SMART" id="SM00612">
    <property type="entry name" value="Kelch"/>
    <property type="match status" value="6"/>
</dbReference>
<dbReference type="SUPFAM" id="SSF49299">
    <property type="entry name" value="PKD domain"/>
    <property type="match status" value="1"/>
</dbReference>
<dbReference type="Pfam" id="PF01344">
    <property type="entry name" value="Kelch_1"/>
    <property type="match status" value="3"/>
</dbReference>
<feature type="domain" description="PKD/Chitinase" evidence="1">
    <location>
        <begin position="107"/>
        <end position="191"/>
    </location>
</feature>
<dbReference type="Gene3D" id="2.130.10.80">
    <property type="entry name" value="Galactose oxidase/kelch, beta-propeller"/>
    <property type="match status" value="2"/>
</dbReference>
<dbReference type="SUPFAM" id="SSF117281">
    <property type="entry name" value="Kelch motif"/>
    <property type="match status" value="1"/>
</dbReference>
<dbReference type="InterPro" id="IPR037293">
    <property type="entry name" value="Gal_Oxidase_central_sf"/>
</dbReference>
<dbReference type="RefSeq" id="WP_272144170.1">
    <property type="nucleotide sequence ID" value="NZ_JAQNDM010000002.1"/>
</dbReference>
<accession>A0ABT5DJK7</accession>
<dbReference type="Gene3D" id="2.60.40.10">
    <property type="entry name" value="Immunoglobulins"/>
    <property type="match status" value="2"/>
</dbReference>
<sequence>MVTSLQQSLAVGDVTRVQVTVSAPDMASRSAELVKTGGQWGGVLGQLPAGTDRTFSVQAFKTDGTAVYAGEATGVTITAGQTTVVSLTLQEINPPPPFDNSAPCITSLVATPATIEPGGVVTLQAAAKDVDPGDTLTFAWTARSGTFSSATNLSTTWTAPANTGPVTLTLTVTDSQGAAATVSLTIVVRAGRGSAAVNVSLNTWPQVSRVTASPTAVDVGSTTAVHASAADSDGDGLSYQWTASCAGTWQNATSANASFTPSSQPPGDTCANCALTVKVTDGRGGQTTGTLAICVGKKPTAQFPPDIVETFQSAITAAPGGTVTIRVKAEDPQNSALSFSWTASSGLLSAASHTVQTSHVMWTAPSCDPAGESPAITVTAMNALGLSVKHIFSVSSGKSCSDTWTPTGSMVVPRSAHAVEVLLSGKVLAGGGITDSVPVTSSEIYDPATGRWTASGGMKFPRAYYTLTALPSGKVLAVGGYDGNYNPVASVELYDPATGVWALTGSMASVRALHTASLLPSGKVLVVGGYNGAGAVKSAEVYDPTIGAWSQAGTMAFERYQHTATVLPSGQVLVVGGAGDSNLIGAAEMYDPAIGTWTRAGSLVSGRYLHTASLTSVGQLVVAGGSTTGTDASASTEIRDPVTGAWKSNSSMGSARFMHTASVLPTKILVIGGFDGSTVVSRTETYDFATGKWALGNSVTTPRYQHAATVLPSGRILITGGLNIDGASLRYTEFYTP</sequence>
<dbReference type="InterPro" id="IPR015915">
    <property type="entry name" value="Kelch-typ_b-propeller"/>
</dbReference>
<evidence type="ECO:0000313" key="2">
    <source>
        <dbReference type="EMBL" id="MDC0713764.1"/>
    </source>
</evidence>
<proteinExistence type="predicted"/>
<keyword evidence="3" id="KW-1185">Reference proteome</keyword>
<dbReference type="InterPro" id="IPR022409">
    <property type="entry name" value="PKD/Chitinase_dom"/>
</dbReference>
<organism evidence="2 3">
    <name type="scientific">Stigmatella ashevillensis</name>
    <dbReference type="NCBI Taxonomy" id="2995309"/>
    <lineage>
        <taxon>Bacteria</taxon>
        <taxon>Pseudomonadati</taxon>
        <taxon>Myxococcota</taxon>
        <taxon>Myxococcia</taxon>
        <taxon>Myxococcales</taxon>
        <taxon>Cystobacterineae</taxon>
        <taxon>Archangiaceae</taxon>
        <taxon>Stigmatella</taxon>
    </lineage>
</organism>
<gene>
    <name evidence="2" type="ORF">POL68_35180</name>
</gene>
<dbReference type="InterPro" id="IPR006652">
    <property type="entry name" value="Kelch_1"/>
</dbReference>
<name>A0ABT5DJK7_9BACT</name>
<dbReference type="Proteomes" id="UP001221838">
    <property type="component" value="Unassembled WGS sequence"/>
</dbReference>
<dbReference type="InterPro" id="IPR035986">
    <property type="entry name" value="PKD_dom_sf"/>
</dbReference>
<dbReference type="InterPro" id="IPR011043">
    <property type="entry name" value="Gal_Oxase/kelch_b-propeller"/>
</dbReference>
<protein>
    <submittedName>
        <fullName evidence="2">Kelch repeat-containing protein</fullName>
    </submittedName>
</protein>
<dbReference type="PANTHER" id="PTHR45632">
    <property type="entry name" value="LD33804P"/>
    <property type="match status" value="1"/>
</dbReference>
<evidence type="ECO:0000313" key="3">
    <source>
        <dbReference type="Proteomes" id="UP001221838"/>
    </source>
</evidence>